<dbReference type="Proteomes" id="UP001367030">
    <property type="component" value="Unassembled WGS sequence"/>
</dbReference>
<feature type="binding site" evidence="7">
    <location>
        <position position="487"/>
    </location>
    <ligand>
        <name>ATP</name>
        <dbReference type="ChEBI" id="CHEBI:30616"/>
    </ligand>
</feature>
<name>A0ABU8XGG5_9BURK</name>
<evidence type="ECO:0000256" key="10">
    <source>
        <dbReference type="SAM" id="MobiDB-lite"/>
    </source>
</evidence>
<evidence type="ECO:0000256" key="9">
    <source>
        <dbReference type="RuleBase" id="RU003811"/>
    </source>
</evidence>
<comment type="pathway">
    <text evidence="1 7 8">Cofactor biosynthesis; NAD(+) biosynthesis; NAD(+) from deamido-NAD(+) (L-Gln route): step 1/1.</text>
</comment>
<dbReference type="InterPro" id="IPR003694">
    <property type="entry name" value="NAD_synthase"/>
</dbReference>
<dbReference type="InterPro" id="IPR014445">
    <property type="entry name" value="Gln-dep_NAD_synthase"/>
</dbReference>
<dbReference type="EMBL" id="JBBKZS010000022">
    <property type="protein sequence ID" value="MEJ8858963.1"/>
    <property type="molecule type" value="Genomic_DNA"/>
</dbReference>
<dbReference type="CDD" id="cd07570">
    <property type="entry name" value="GAT_Gln-NAD-synth"/>
    <property type="match status" value="1"/>
</dbReference>
<feature type="binding site" evidence="7">
    <location>
        <position position="132"/>
    </location>
    <ligand>
        <name>L-glutamine</name>
        <dbReference type="ChEBI" id="CHEBI:58359"/>
    </ligand>
</feature>
<dbReference type="Pfam" id="PF02540">
    <property type="entry name" value="NAD_synthase"/>
    <property type="match status" value="1"/>
</dbReference>
<dbReference type="Gene3D" id="1.10.10.1140">
    <property type="entry name" value="Glutamine-dependent NAD+ synthetase, C-terminal domain"/>
    <property type="match status" value="1"/>
</dbReference>
<reference evidence="12 13" key="1">
    <citation type="submission" date="2024-03" db="EMBL/GenBank/DDBJ databases">
        <title>Novel species of the genus Variovorax.</title>
        <authorList>
            <person name="Liu Q."/>
            <person name="Xin Y.-H."/>
        </authorList>
    </citation>
    <scope>NUCLEOTIDE SEQUENCE [LARGE SCALE GENOMIC DNA]</scope>
    <source>
        <strain evidence="12 13">KACC 18901</strain>
    </source>
</reference>
<comment type="function">
    <text evidence="7">Catalyzes the ATP-dependent amidation of deamido-NAD to form NAD. Uses L-glutamine as a nitrogen source.</text>
</comment>
<comment type="catalytic activity">
    <reaction evidence="7 8">
        <text>deamido-NAD(+) + L-glutamine + ATP + H2O = L-glutamate + AMP + diphosphate + NAD(+) + H(+)</text>
        <dbReference type="Rhea" id="RHEA:24384"/>
        <dbReference type="ChEBI" id="CHEBI:15377"/>
        <dbReference type="ChEBI" id="CHEBI:15378"/>
        <dbReference type="ChEBI" id="CHEBI:29985"/>
        <dbReference type="ChEBI" id="CHEBI:30616"/>
        <dbReference type="ChEBI" id="CHEBI:33019"/>
        <dbReference type="ChEBI" id="CHEBI:57540"/>
        <dbReference type="ChEBI" id="CHEBI:58359"/>
        <dbReference type="ChEBI" id="CHEBI:58437"/>
        <dbReference type="ChEBI" id="CHEBI:456215"/>
        <dbReference type="EC" id="6.3.5.1"/>
    </reaction>
</comment>
<feature type="binding site" evidence="7">
    <location>
        <position position="492"/>
    </location>
    <ligand>
        <name>deamido-NAD(+)</name>
        <dbReference type="ChEBI" id="CHEBI:58437"/>
        <note>ligand shared between two neighboring subunits</note>
    </ligand>
</feature>
<keyword evidence="13" id="KW-1185">Reference proteome</keyword>
<feature type="active site" description="Proton acceptor; for glutaminase activity" evidence="7">
    <location>
        <position position="57"/>
    </location>
</feature>
<dbReference type="NCBIfam" id="NF002730">
    <property type="entry name" value="PRK02628.1"/>
    <property type="match status" value="1"/>
</dbReference>
<evidence type="ECO:0000256" key="1">
    <source>
        <dbReference type="ARBA" id="ARBA00005188"/>
    </source>
</evidence>
<accession>A0ABU8XGG5</accession>
<dbReference type="SUPFAM" id="SSF52402">
    <property type="entry name" value="Adenine nucleotide alpha hydrolases-like"/>
    <property type="match status" value="1"/>
</dbReference>
<evidence type="ECO:0000256" key="7">
    <source>
        <dbReference type="HAMAP-Rule" id="MF_02090"/>
    </source>
</evidence>
<evidence type="ECO:0000259" key="11">
    <source>
        <dbReference type="PROSITE" id="PS50263"/>
    </source>
</evidence>
<comment type="similarity">
    <text evidence="9">Belongs to the NAD synthetase family.</text>
</comment>
<feature type="active site" description="Nucleophile; for glutaminase activity" evidence="7">
    <location>
        <position position="182"/>
    </location>
</feature>
<comment type="similarity">
    <text evidence="2 7 8">In the C-terminal section; belongs to the NAD synthetase family.</text>
</comment>
<dbReference type="Gene3D" id="3.40.50.620">
    <property type="entry name" value="HUPs"/>
    <property type="match status" value="1"/>
</dbReference>
<feature type="binding site" evidence="7">
    <location>
        <begin position="497"/>
        <end position="500"/>
    </location>
    <ligand>
        <name>deamido-NAD(+)</name>
        <dbReference type="ChEBI" id="CHEBI:58437"/>
        <note>ligand shared between two neighboring subunits</note>
    </ligand>
</feature>
<comment type="caution">
    <text evidence="12">The sequence shown here is derived from an EMBL/GenBank/DDBJ whole genome shotgun (WGS) entry which is preliminary data.</text>
</comment>
<keyword evidence="4 7" id="KW-0547">Nucleotide-binding</keyword>
<feature type="domain" description="CN hydrolase" evidence="11">
    <location>
        <begin position="17"/>
        <end position="282"/>
    </location>
</feature>
<dbReference type="RefSeq" id="WP_340339016.1">
    <property type="nucleotide sequence ID" value="NZ_JBBKZS010000022.1"/>
</dbReference>
<keyword evidence="6 7" id="KW-0520">NAD</keyword>
<dbReference type="PROSITE" id="PS50263">
    <property type="entry name" value="CN_HYDROLASE"/>
    <property type="match status" value="1"/>
</dbReference>
<evidence type="ECO:0000256" key="8">
    <source>
        <dbReference type="PIRNR" id="PIRNR006630"/>
    </source>
</evidence>
<feature type="region of interest" description="Disordered" evidence="10">
    <location>
        <begin position="650"/>
        <end position="672"/>
    </location>
</feature>
<feature type="binding site" evidence="7">
    <location>
        <position position="645"/>
    </location>
    <ligand>
        <name>deamido-NAD(+)</name>
        <dbReference type="ChEBI" id="CHEBI:58437"/>
        <note>ligand shared between two neighboring subunits</note>
    </ligand>
</feature>
<dbReference type="NCBIfam" id="TIGR00552">
    <property type="entry name" value="nadE"/>
    <property type="match status" value="1"/>
</dbReference>
<keyword evidence="5 7" id="KW-0067">ATP-binding</keyword>
<proteinExistence type="inferred from homology"/>
<dbReference type="InterPro" id="IPR041856">
    <property type="entry name" value="NAD+_synth_C"/>
</dbReference>
<keyword evidence="3 7" id="KW-0436">Ligase</keyword>
<sequence>MTDDQRQFLNPYRHGFARVAVAVPRNRVADPVFNAAEAIKLYREAALNGAVVVAFPELGLSAYTCDDLFHQAALLDACELALQQVVEASASIGAVAIVGLPLRVDHRLFNCAAVVAGGKLLGVLPKTYLPNYGEFYEGRQFNAADAALATDFDWHGERIPFGADLLFQCRQIPLLKLHVEICEDVWVPIPPSSYAALAGATVLVNLSASNITIGKSAYRHQLVSLHSARCLAAYLYSSAGIGESTTDLAWDGQGLIYESGEMLAESERFSNSSHIVAADVDLERVSRERMRQNSFGVSVQKHKAQLATWRTVQFDVTVPAQVPQGLLRKVERFPYVPANARTRDERCHEVFNIQVQSLVQRMEATGIKKLVIGVSGGLDSTHALMVCAQAMDRLKLPRANILAYTMPGFATSERTLSQAHKLMAATGCTAQEIDIRPSCLQMLKDLQHPHSDDAPKYDITFENVQAGERTSHLFRLANLHNGIVVGTGDLSELALGWCTYGVGDHMSHYNVNASVPKTLIKHLVRWVADTGQIGSDGSDVLRAILDTEVSPELIPSTPGADQPSQKTEDTIGPYELQDFHLYYTLRYGFRPTKVAFLAYTAWHDRTLGAWPDDSHELVRNEYGLGDIKRHLGTFLWRFFKTSQFKRSCVPNGPKVGSGGSLSPRGDWRAPSDSEAEVWLAELKRVPGE</sequence>
<feature type="binding site" evidence="7">
    <location>
        <position position="215"/>
    </location>
    <ligand>
        <name>L-glutamine</name>
        <dbReference type="ChEBI" id="CHEBI:58359"/>
    </ligand>
</feature>
<feature type="binding site" evidence="7">
    <location>
        <begin position="373"/>
        <end position="380"/>
    </location>
    <ligand>
        <name>ATP</name>
        <dbReference type="ChEBI" id="CHEBI:30616"/>
    </ligand>
</feature>
<dbReference type="EC" id="6.3.5.1" evidence="7 8"/>
<evidence type="ECO:0000256" key="4">
    <source>
        <dbReference type="ARBA" id="ARBA00022741"/>
    </source>
</evidence>
<dbReference type="InterPro" id="IPR022310">
    <property type="entry name" value="NAD/GMP_synthase"/>
</dbReference>
<gene>
    <name evidence="7" type="primary">nadE</name>
    <name evidence="12" type="ORF">WKW79_30640</name>
</gene>
<dbReference type="HAMAP" id="MF_02090">
    <property type="entry name" value="NadE_glutamine_dep"/>
    <property type="match status" value="1"/>
</dbReference>
<dbReference type="GO" id="GO:0008795">
    <property type="term" value="F:NAD+ synthase activity"/>
    <property type="evidence" value="ECO:0007669"/>
    <property type="project" value="UniProtKB-EC"/>
</dbReference>
<dbReference type="PANTHER" id="PTHR23090">
    <property type="entry name" value="NH 3 /GLUTAMINE-DEPENDENT NAD + SYNTHETASE"/>
    <property type="match status" value="1"/>
</dbReference>
<dbReference type="PANTHER" id="PTHR23090:SF9">
    <property type="entry name" value="GLUTAMINE-DEPENDENT NAD(+) SYNTHETASE"/>
    <property type="match status" value="1"/>
</dbReference>
<feature type="active site" description="For glutaminase activity" evidence="7">
    <location>
        <position position="126"/>
    </location>
</feature>
<dbReference type="InterPro" id="IPR014729">
    <property type="entry name" value="Rossmann-like_a/b/a_fold"/>
</dbReference>
<evidence type="ECO:0000256" key="6">
    <source>
        <dbReference type="ARBA" id="ARBA00023027"/>
    </source>
</evidence>
<dbReference type="SUPFAM" id="SSF56317">
    <property type="entry name" value="Carbon-nitrogen hydrolase"/>
    <property type="match status" value="1"/>
</dbReference>
<dbReference type="InterPro" id="IPR003010">
    <property type="entry name" value="C-N_Hydrolase"/>
</dbReference>
<evidence type="ECO:0000256" key="5">
    <source>
        <dbReference type="ARBA" id="ARBA00022840"/>
    </source>
</evidence>
<dbReference type="PIRSF" id="PIRSF006630">
    <property type="entry name" value="NADS_GAT"/>
    <property type="match status" value="1"/>
</dbReference>
<evidence type="ECO:0000256" key="2">
    <source>
        <dbReference type="ARBA" id="ARBA00007145"/>
    </source>
</evidence>
<evidence type="ECO:0000313" key="12">
    <source>
        <dbReference type="EMBL" id="MEJ8858963.1"/>
    </source>
</evidence>
<dbReference type="InterPro" id="IPR036526">
    <property type="entry name" value="C-N_Hydrolase_sf"/>
</dbReference>
<evidence type="ECO:0000256" key="3">
    <source>
        <dbReference type="ARBA" id="ARBA00022598"/>
    </source>
</evidence>
<organism evidence="12 13">
    <name type="scientific">Variovorax robiniae</name>
    <dbReference type="NCBI Taxonomy" id="1836199"/>
    <lineage>
        <taxon>Bacteria</taxon>
        <taxon>Pseudomonadati</taxon>
        <taxon>Pseudomonadota</taxon>
        <taxon>Betaproteobacteria</taxon>
        <taxon>Burkholderiales</taxon>
        <taxon>Comamonadaceae</taxon>
        <taxon>Variovorax</taxon>
    </lineage>
</organism>
<feature type="binding site" evidence="7">
    <location>
        <position position="463"/>
    </location>
    <ligand>
        <name>deamido-NAD(+)</name>
        <dbReference type="ChEBI" id="CHEBI:58437"/>
        <note>ligand shared between two neighboring subunits</note>
    </ligand>
</feature>
<dbReference type="Gene3D" id="3.60.110.10">
    <property type="entry name" value="Carbon-nitrogen hydrolase"/>
    <property type="match status" value="1"/>
</dbReference>
<protein>
    <recommendedName>
        <fullName evidence="7 8">Glutamine-dependent NAD(+) synthetase</fullName>
        <ecNumber evidence="7 8">6.3.5.1</ecNumber>
    </recommendedName>
    <alternativeName>
        <fullName evidence="7 8">NAD(+) synthase [glutamine-hydrolyzing]</fullName>
    </alternativeName>
</protein>
<dbReference type="CDD" id="cd00553">
    <property type="entry name" value="NAD_synthase"/>
    <property type="match status" value="1"/>
</dbReference>
<evidence type="ECO:0000313" key="13">
    <source>
        <dbReference type="Proteomes" id="UP001367030"/>
    </source>
</evidence>
<feature type="binding site" evidence="7">
    <location>
        <position position="209"/>
    </location>
    <ligand>
        <name>L-glutamine</name>
        <dbReference type="ChEBI" id="CHEBI:58359"/>
    </ligand>
</feature>
<dbReference type="Pfam" id="PF00795">
    <property type="entry name" value="CN_hydrolase"/>
    <property type="match status" value="1"/>
</dbReference>